<dbReference type="AlphaFoldDB" id="A0A6A6HP99"/>
<reference evidence="7" key="1">
    <citation type="journal article" date="2020" name="Stud. Mycol.">
        <title>101 Dothideomycetes genomes: a test case for predicting lifestyles and emergence of pathogens.</title>
        <authorList>
            <person name="Haridas S."/>
            <person name="Albert R."/>
            <person name="Binder M."/>
            <person name="Bloem J."/>
            <person name="Labutti K."/>
            <person name="Salamov A."/>
            <person name="Andreopoulos B."/>
            <person name="Baker S."/>
            <person name="Barry K."/>
            <person name="Bills G."/>
            <person name="Bluhm B."/>
            <person name="Cannon C."/>
            <person name="Castanera R."/>
            <person name="Culley D."/>
            <person name="Daum C."/>
            <person name="Ezra D."/>
            <person name="Gonzalez J."/>
            <person name="Henrissat B."/>
            <person name="Kuo A."/>
            <person name="Liang C."/>
            <person name="Lipzen A."/>
            <person name="Lutzoni F."/>
            <person name="Magnuson J."/>
            <person name="Mondo S."/>
            <person name="Nolan M."/>
            <person name="Ohm R."/>
            <person name="Pangilinan J."/>
            <person name="Park H.-J."/>
            <person name="Ramirez L."/>
            <person name="Alfaro M."/>
            <person name="Sun H."/>
            <person name="Tritt A."/>
            <person name="Yoshinaga Y."/>
            <person name="Zwiers L.-H."/>
            <person name="Turgeon B."/>
            <person name="Goodwin S."/>
            <person name="Spatafora J."/>
            <person name="Crous P."/>
            <person name="Grigoriev I."/>
        </authorList>
    </citation>
    <scope>NUCLEOTIDE SEQUENCE</scope>
    <source>
        <strain evidence="7">Tuck. ex Michener</strain>
    </source>
</reference>
<evidence type="ECO:0000256" key="3">
    <source>
        <dbReference type="ARBA" id="ARBA00022857"/>
    </source>
</evidence>
<gene>
    <name evidence="7" type="ORF">EV356DRAFT_528200</name>
</gene>
<keyword evidence="3" id="KW-0521">NADP</keyword>
<organism evidence="7 8">
    <name type="scientific">Viridothelium virens</name>
    <name type="common">Speckled blister lichen</name>
    <name type="synonym">Trypethelium virens</name>
    <dbReference type="NCBI Taxonomy" id="1048519"/>
    <lineage>
        <taxon>Eukaryota</taxon>
        <taxon>Fungi</taxon>
        <taxon>Dikarya</taxon>
        <taxon>Ascomycota</taxon>
        <taxon>Pezizomycotina</taxon>
        <taxon>Dothideomycetes</taxon>
        <taxon>Dothideomycetes incertae sedis</taxon>
        <taxon>Trypetheliales</taxon>
        <taxon>Trypetheliaceae</taxon>
        <taxon>Viridothelium</taxon>
    </lineage>
</organism>
<evidence type="ECO:0000313" key="7">
    <source>
        <dbReference type="EMBL" id="KAF2239618.1"/>
    </source>
</evidence>
<comment type="similarity">
    <text evidence="2 5">Belongs to the short-chain dehydrogenases/reductases (SDR) family.</text>
</comment>
<feature type="transmembrane region" description="Helical" evidence="6">
    <location>
        <begin position="6"/>
        <end position="35"/>
    </location>
</feature>
<dbReference type="Gene3D" id="3.40.50.720">
    <property type="entry name" value="NAD(P)-binding Rossmann-like Domain"/>
    <property type="match status" value="1"/>
</dbReference>
<dbReference type="GO" id="GO:0016491">
    <property type="term" value="F:oxidoreductase activity"/>
    <property type="evidence" value="ECO:0007669"/>
    <property type="project" value="UniProtKB-KW"/>
</dbReference>
<keyword evidence="4" id="KW-0560">Oxidoreductase</keyword>
<dbReference type="PRINTS" id="PR00080">
    <property type="entry name" value="SDRFAMILY"/>
</dbReference>
<dbReference type="PANTHER" id="PTHR43899:SF13">
    <property type="entry name" value="RH59310P"/>
    <property type="match status" value="1"/>
</dbReference>
<dbReference type="PANTHER" id="PTHR43899">
    <property type="entry name" value="RH59310P"/>
    <property type="match status" value="1"/>
</dbReference>
<sequence>MDILTTILVSLLSFIGTITLAILLYHLATFITLYARPSSLPRYLHPGPSPSWALVTGATDGIGLALAQELLSHGFAVLLHGRDPSKLSTIQHLLQRRFPSAQLSSVCADAAACHEIDFAALRAHIDALERSGRGRLTMLVNNVGGVNYAPILQELGSMRADDLDRTLNLNARFPTRLTHALLPVLAANAPSLVLNVGSMTGVIGAPYLGSYTASKAYANMFSASLATECEIELPGVEVLGLLIGVVRTRKQRLEANLFTPDAETLARAALKRVGCGRRVVNAYFWHAVQASMVRLMPESVLQGWVKKTMKEQKAKYRCEK</sequence>
<dbReference type="EMBL" id="ML991772">
    <property type="protein sequence ID" value="KAF2239618.1"/>
    <property type="molecule type" value="Genomic_DNA"/>
</dbReference>
<dbReference type="SUPFAM" id="SSF51735">
    <property type="entry name" value="NAD(P)-binding Rossmann-fold domains"/>
    <property type="match status" value="1"/>
</dbReference>
<name>A0A6A6HP99_VIRVR</name>
<evidence type="ECO:0000256" key="6">
    <source>
        <dbReference type="SAM" id="Phobius"/>
    </source>
</evidence>
<dbReference type="OrthoDB" id="47007at2759"/>
<protein>
    <submittedName>
        <fullName evidence="7">Estradiol 17-beta-dehydrogenase 12-A</fullName>
    </submittedName>
</protein>
<evidence type="ECO:0000256" key="5">
    <source>
        <dbReference type="RuleBase" id="RU000363"/>
    </source>
</evidence>
<dbReference type="InterPro" id="IPR036291">
    <property type="entry name" value="NAD(P)-bd_dom_sf"/>
</dbReference>
<evidence type="ECO:0000313" key="8">
    <source>
        <dbReference type="Proteomes" id="UP000800092"/>
    </source>
</evidence>
<dbReference type="GO" id="GO:0005783">
    <property type="term" value="C:endoplasmic reticulum"/>
    <property type="evidence" value="ECO:0007669"/>
    <property type="project" value="UniProtKB-SubCell"/>
</dbReference>
<dbReference type="PROSITE" id="PS00061">
    <property type="entry name" value="ADH_SHORT"/>
    <property type="match status" value="1"/>
</dbReference>
<dbReference type="InterPro" id="IPR002347">
    <property type="entry name" value="SDR_fam"/>
</dbReference>
<dbReference type="PRINTS" id="PR00081">
    <property type="entry name" value="GDHRDH"/>
</dbReference>
<evidence type="ECO:0000256" key="4">
    <source>
        <dbReference type="ARBA" id="ARBA00023002"/>
    </source>
</evidence>
<proteinExistence type="inferred from homology"/>
<keyword evidence="6" id="KW-1133">Transmembrane helix</keyword>
<evidence type="ECO:0000256" key="2">
    <source>
        <dbReference type="ARBA" id="ARBA00006484"/>
    </source>
</evidence>
<accession>A0A6A6HP99</accession>
<keyword evidence="6" id="KW-0812">Transmembrane</keyword>
<dbReference type="Pfam" id="PF00106">
    <property type="entry name" value="adh_short"/>
    <property type="match status" value="1"/>
</dbReference>
<keyword evidence="6" id="KW-0472">Membrane</keyword>
<keyword evidence="8" id="KW-1185">Reference proteome</keyword>
<comment type="subcellular location">
    <subcellularLocation>
        <location evidence="1">Endoplasmic reticulum</location>
    </subcellularLocation>
</comment>
<dbReference type="InterPro" id="IPR051019">
    <property type="entry name" value="VLCFA-Steroid_DH"/>
</dbReference>
<evidence type="ECO:0000256" key="1">
    <source>
        <dbReference type="ARBA" id="ARBA00004240"/>
    </source>
</evidence>
<dbReference type="Proteomes" id="UP000800092">
    <property type="component" value="Unassembled WGS sequence"/>
</dbReference>
<dbReference type="PIRSF" id="PIRSF000126">
    <property type="entry name" value="11-beta-HSD1"/>
    <property type="match status" value="1"/>
</dbReference>
<dbReference type="InterPro" id="IPR020904">
    <property type="entry name" value="Sc_DH/Rdtase_CS"/>
</dbReference>